<accession>A0A3L9M559</accession>
<comment type="caution">
    <text evidence="1">The sequence shown here is derived from an EMBL/GenBank/DDBJ whole genome shotgun (WGS) entry which is preliminary data.</text>
</comment>
<evidence type="ECO:0008006" key="3">
    <source>
        <dbReference type="Google" id="ProtNLM"/>
    </source>
</evidence>
<dbReference type="AlphaFoldDB" id="A0A3L9M559"/>
<reference evidence="1 2" key="1">
    <citation type="submission" date="2018-10" db="EMBL/GenBank/DDBJ databases">
        <authorList>
            <person name="Chen X."/>
        </authorList>
    </citation>
    <scope>NUCLEOTIDE SEQUENCE [LARGE SCALE GENOMIC DNA]</scope>
    <source>
        <strain evidence="1 2">YIM 102668</strain>
    </source>
</reference>
<dbReference type="Proteomes" id="UP000275348">
    <property type="component" value="Unassembled WGS sequence"/>
</dbReference>
<name>A0A3L9M559_9FLAO</name>
<proteinExistence type="predicted"/>
<dbReference type="RefSeq" id="WP_121935146.1">
    <property type="nucleotide sequence ID" value="NZ_RDOJ01000014.1"/>
</dbReference>
<sequence>MKKIGLLLVVTTTLLVSSCTKMHLNPYSNSTVIKHNAQGLVTLRGISDEVLDKRKTDGEEESLKNAHKKAIQQFLYMGFPGTDFKNGVIKKGASVETTHAAFFEKFWAGDYKRFITNSDVTYYNCKEKVKCISAVTEFTINYNALRKELEENKIINKIGF</sequence>
<organism evidence="1 2">
    <name type="scientific">Faecalibacter macacae</name>
    <dbReference type="NCBI Taxonomy" id="1859289"/>
    <lineage>
        <taxon>Bacteria</taxon>
        <taxon>Pseudomonadati</taxon>
        <taxon>Bacteroidota</taxon>
        <taxon>Flavobacteriia</taxon>
        <taxon>Flavobacteriales</taxon>
        <taxon>Weeksellaceae</taxon>
        <taxon>Faecalibacter</taxon>
    </lineage>
</organism>
<evidence type="ECO:0000313" key="1">
    <source>
        <dbReference type="EMBL" id="RLZ08337.1"/>
    </source>
</evidence>
<evidence type="ECO:0000313" key="2">
    <source>
        <dbReference type="Proteomes" id="UP000275348"/>
    </source>
</evidence>
<gene>
    <name evidence="1" type="ORF">EAH69_10420</name>
</gene>
<dbReference type="EMBL" id="RDOJ01000014">
    <property type="protein sequence ID" value="RLZ08337.1"/>
    <property type="molecule type" value="Genomic_DNA"/>
</dbReference>
<dbReference type="OrthoDB" id="1437752at2"/>
<dbReference type="PROSITE" id="PS51257">
    <property type="entry name" value="PROKAR_LIPOPROTEIN"/>
    <property type="match status" value="1"/>
</dbReference>
<protein>
    <recommendedName>
        <fullName evidence="3">Lipoprotein</fullName>
    </recommendedName>
</protein>
<keyword evidence="2" id="KW-1185">Reference proteome</keyword>